<feature type="transmembrane region" description="Helical" evidence="6">
    <location>
        <begin position="605"/>
        <end position="622"/>
    </location>
</feature>
<feature type="transmembrane region" description="Helical" evidence="6">
    <location>
        <begin position="409"/>
        <end position="429"/>
    </location>
</feature>
<evidence type="ECO:0000313" key="9">
    <source>
        <dbReference type="EMBL" id="TMI88664.1"/>
    </source>
</evidence>
<dbReference type="EMBL" id="VBAK01000137">
    <property type="protein sequence ID" value="TMI88664.1"/>
    <property type="molecule type" value="Genomic_DNA"/>
</dbReference>
<feature type="transmembrane region" description="Helical" evidence="6">
    <location>
        <begin position="552"/>
        <end position="571"/>
    </location>
</feature>
<dbReference type="Proteomes" id="UP000318509">
    <property type="component" value="Unassembled WGS sequence"/>
</dbReference>
<evidence type="ECO:0000259" key="8">
    <source>
        <dbReference type="Pfam" id="PF00662"/>
    </source>
</evidence>
<proteinExistence type="predicted"/>
<dbReference type="PRINTS" id="PR01435">
    <property type="entry name" value="NPOXDRDTASE5"/>
</dbReference>
<dbReference type="Pfam" id="PF00662">
    <property type="entry name" value="Proton_antipo_N"/>
    <property type="match status" value="1"/>
</dbReference>
<comment type="caution">
    <text evidence="9">The sequence shown here is derived from an EMBL/GenBank/DDBJ whole genome shotgun (WGS) entry which is preliminary data.</text>
</comment>
<dbReference type="GO" id="GO:0008137">
    <property type="term" value="F:NADH dehydrogenase (ubiquinone) activity"/>
    <property type="evidence" value="ECO:0007669"/>
    <property type="project" value="InterPro"/>
</dbReference>
<organism evidence="9 10">
    <name type="scientific">Candidatus Segetimicrobium genomatis</name>
    <dbReference type="NCBI Taxonomy" id="2569760"/>
    <lineage>
        <taxon>Bacteria</taxon>
        <taxon>Bacillati</taxon>
        <taxon>Candidatus Sysuimicrobiota</taxon>
        <taxon>Candidatus Sysuimicrobiia</taxon>
        <taxon>Candidatus Sysuimicrobiales</taxon>
        <taxon>Candidatus Segetimicrobiaceae</taxon>
        <taxon>Candidatus Segetimicrobium</taxon>
    </lineage>
</organism>
<protein>
    <submittedName>
        <fullName evidence="9">NADH-quinone oxidoreductase subunit L</fullName>
    </submittedName>
</protein>
<feature type="transmembrane region" description="Helical" evidence="6">
    <location>
        <begin position="333"/>
        <end position="356"/>
    </location>
</feature>
<dbReference type="InterPro" id="IPR018393">
    <property type="entry name" value="NADHpl_OxRdtase_5_subgr"/>
</dbReference>
<dbReference type="GO" id="GO:0003954">
    <property type="term" value="F:NADH dehydrogenase activity"/>
    <property type="evidence" value="ECO:0007669"/>
    <property type="project" value="TreeGrafter"/>
</dbReference>
<feature type="transmembrane region" description="Helical" evidence="6">
    <location>
        <begin position="81"/>
        <end position="101"/>
    </location>
</feature>
<dbReference type="PANTHER" id="PTHR42829:SF2">
    <property type="entry name" value="NADH-UBIQUINONE OXIDOREDUCTASE CHAIN 5"/>
    <property type="match status" value="1"/>
</dbReference>
<feature type="transmembrane region" description="Helical" evidence="6">
    <location>
        <begin position="30"/>
        <end position="50"/>
    </location>
</feature>
<feature type="transmembrane region" description="Helical" evidence="6">
    <location>
        <begin position="463"/>
        <end position="481"/>
    </location>
</feature>
<keyword evidence="4 6" id="KW-0472">Membrane</keyword>
<evidence type="ECO:0000256" key="2">
    <source>
        <dbReference type="ARBA" id="ARBA00022692"/>
    </source>
</evidence>
<feature type="transmembrane region" description="Helical" evidence="6">
    <location>
        <begin position="206"/>
        <end position="224"/>
    </location>
</feature>
<accession>A0A537JYT7</accession>
<dbReference type="InterPro" id="IPR001516">
    <property type="entry name" value="Proton_antipo_N"/>
</dbReference>
<dbReference type="PRINTS" id="PR01434">
    <property type="entry name" value="NADHDHGNASE5"/>
</dbReference>
<dbReference type="Gene3D" id="1.20.5.2700">
    <property type="match status" value="1"/>
</dbReference>
<dbReference type="InterPro" id="IPR003945">
    <property type="entry name" value="NU5C-like"/>
</dbReference>
<reference evidence="9 10" key="1">
    <citation type="journal article" date="2019" name="Nat. Microbiol.">
        <title>Mediterranean grassland soil C-N compound turnover is dependent on rainfall and depth, and is mediated by genomically divergent microorganisms.</title>
        <authorList>
            <person name="Diamond S."/>
            <person name="Andeer P.F."/>
            <person name="Li Z."/>
            <person name="Crits-Christoph A."/>
            <person name="Burstein D."/>
            <person name="Anantharaman K."/>
            <person name="Lane K.R."/>
            <person name="Thomas B.C."/>
            <person name="Pan C."/>
            <person name="Northen T.R."/>
            <person name="Banfield J.F."/>
        </authorList>
    </citation>
    <scope>NUCLEOTIDE SEQUENCE [LARGE SCALE GENOMIC DNA]</scope>
    <source>
        <strain evidence="9">NP_3</strain>
    </source>
</reference>
<feature type="transmembrane region" description="Helical" evidence="6">
    <location>
        <begin position="275"/>
        <end position="298"/>
    </location>
</feature>
<feature type="transmembrane region" description="Helical" evidence="6">
    <location>
        <begin position="6"/>
        <end position="23"/>
    </location>
</feature>
<feature type="transmembrane region" description="Helical" evidence="6">
    <location>
        <begin position="305"/>
        <end position="327"/>
    </location>
</feature>
<evidence type="ECO:0000259" key="7">
    <source>
        <dbReference type="Pfam" id="PF00361"/>
    </source>
</evidence>
<feature type="domain" description="NADH-Ubiquinone oxidoreductase (complex I) chain 5 N-terminal" evidence="8">
    <location>
        <begin position="64"/>
        <end position="114"/>
    </location>
</feature>
<dbReference type="InterPro" id="IPR001750">
    <property type="entry name" value="ND/Mrp_TM"/>
</dbReference>
<feature type="transmembrane region" description="Helical" evidence="6">
    <location>
        <begin position="501"/>
        <end position="524"/>
    </location>
</feature>
<keyword evidence="3 6" id="KW-1133">Transmembrane helix</keyword>
<dbReference type="NCBIfam" id="TIGR01974">
    <property type="entry name" value="NDH_I_L"/>
    <property type="match status" value="1"/>
</dbReference>
<dbReference type="GO" id="GO:0042773">
    <property type="term" value="P:ATP synthesis coupled electron transport"/>
    <property type="evidence" value="ECO:0007669"/>
    <property type="project" value="InterPro"/>
</dbReference>
<dbReference type="GO" id="GO:0016020">
    <property type="term" value="C:membrane"/>
    <property type="evidence" value="ECO:0007669"/>
    <property type="project" value="UniProtKB-SubCell"/>
</dbReference>
<evidence type="ECO:0000256" key="4">
    <source>
        <dbReference type="ARBA" id="ARBA00023136"/>
    </source>
</evidence>
<evidence type="ECO:0000256" key="5">
    <source>
        <dbReference type="RuleBase" id="RU000320"/>
    </source>
</evidence>
<feature type="domain" description="NADH:quinone oxidoreductase/Mrp antiporter transmembrane" evidence="7">
    <location>
        <begin position="130"/>
        <end position="412"/>
    </location>
</feature>
<dbReference type="GO" id="GO:0015990">
    <property type="term" value="P:electron transport coupled proton transport"/>
    <property type="evidence" value="ECO:0007669"/>
    <property type="project" value="TreeGrafter"/>
</dbReference>
<comment type="subcellular location">
    <subcellularLocation>
        <location evidence="1">Endomembrane system</location>
        <topology evidence="1">Multi-pass membrane protein</topology>
    </subcellularLocation>
    <subcellularLocation>
        <location evidence="5">Membrane</location>
        <topology evidence="5">Multi-pass membrane protein</topology>
    </subcellularLocation>
</comment>
<feature type="transmembrane region" description="Helical" evidence="6">
    <location>
        <begin position="368"/>
        <end position="389"/>
    </location>
</feature>
<dbReference type="PANTHER" id="PTHR42829">
    <property type="entry name" value="NADH-UBIQUINONE OXIDOREDUCTASE CHAIN 5"/>
    <property type="match status" value="1"/>
</dbReference>
<evidence type="ECO:0000256" key="1">
    <source>
        <dbReference type="ARBA" id="ARBA00004127"/>
    </source>
</evidence>
<evidence type="ECO:0000256" key="3">
    <source>
        <dbReference type="ARBA" id="ARBA00022989"/>
    </source>
</evidence>
<dbReference type="NCBIfam" id="NF005141">
    <property type="entry name" value="PRK06590.1"/>
    <property type="match status" value="1"/>
</dbReference>
<name>A0A537JYT7_9BACT</name>
<feature type="transmembrane region" description="Helical" evidence="6">
    <location>
        <begin position="176"/>
        <end position="200"/>
    </location>
</feature>
<evidence type="ECO:0000256" key="6">
    <source>
        <dbReference type="SAM" id="Phobius"/>
    </source>
</evidence>
<feature type="transmembrane region" description="Helical" evidence="6">
    <location>
        <begin position="113"/>
        <end position="130"/>
    </location>
</feature>
<dbReference type="GO" id="GO:0012505">
    <property type="term" value="C:endomembrane system"/>
    <property type="evidence" value="ECO:0007669"/>
    <property type="project" value="UniProtKB-SubCell"/>
</dbReference>
<evidence type="ECO:0000313" key="10">
    <source>
        <dbReference type="Proteomes" id="UP000318509"/>
    </source>
</evidence>
<dbReference type="Pfam" id="PF00361">
    <property type="entry name" value="Proton_antipo_M"/>
    <property type="match status" value="1"/>
</dbReference>
<feature type="transmembrane region" description="Helical" evidence="6">
    <location>
        <begin position="136"/>
        <end position="155"/>
    </location>
</feature>
<dbReference type="AlphaFoldDB" id="A0A537JYT7"/>
<gene>
    <name evidence="9" type="primary">nuoL</name>
    <name evidence="9" type="ORF">E6H00_12215</name>
</gene>
<feature type="transmembrane region" description="Helical" evidence="6">
    <location>
        <begin position="245"/>
        <end position="263"/>
    </location>
</feature>
<sequence length="623" mass="66613">MTPYAWLIPLLPLLAFVLVIWRGDRLPGRGATISIAGIALAGLCGLALLGETAAGRRADLTYQWVVLGGRPLTVGFVVDPLSAVMTAMVGVVASLITIYSVGYMEGDPRFSRFFAYLSLFQFSMLFLVLADNFLFIYAGWELVGLCSYLLIGFWFERPAAARAALKAFVTTRVGDFSMMIGILILFLHTGTLSFTGVFHGIAAGRIGGPLLTLAAVLVFGGAVGKSAQIPLHVWLPDAMEGPTPVSALIHAATMVAAGVYLVARTYPLFLQSPGHQALTVVAYIGGITALFAATMGVVENDIKRVLAYSTVSQLGYMFLGLGVLSYSAGMFHLITHAFFKALLFLGAGSVIHAVATNNMKEMGGLARAMPVTFWTFLVATLALTGIPPFSGFFSKDAILLAAYAHDKTLWLLGAAGAFVTAFYMGRLTWYTFAGSYRGGSPAASQGAHGGAHGGGHPHESPRVMTVPLVILAAGAAGLGFLESPFDRYVRFPGVEAPASSAPLLVVSVLVALAGWAAAGAIYYWRILPSAVLRRYLRAPYTLLVHKYYVDDLYGWVFLRAGGLVVLLAGAFDRYVVDGIVNAVGWLTGRLGWALRFLQTGREENYLLLIFLGLVVIVVVRLVR</sequence>
<keyword evidence="2 5" id="KW-0812">Transmembrane</keyword>